<keyword evidence="3 10" id="KW-0444">Lipid biosynthesis</keyword>
<feature type="domain" description="Fatty acyl-CoA reductase C-terminal" evidence="11">
    <location>
        <begin position="357"/>
        <end position="448"/>
    </location>
</feature>
<dbReference type="EC" id="1.2.1.84" evidence="10"/>
<evidence type="ECO:0000256" key="9">
    <source>
        <dbReference type="ARBA" id="ARBA00052530"/>
    </source>
</evidence>
<keyword evidence="14" id="KW-1185">Reference proteome</keyword>
<dbReference type="CDD" id="cd05236">
    <property type="entry name" value="FAR-N_SDR_e"/>
    <property type="match status" value="1"/>
</dbReference>
<dbReference type="PANTHER" id="PTHR11011">
    <property type="entry name" value="MALE STERILITY PROTEIN 2-RELATED"/>
    <property type="match status" value="1"/>
</dbReference>
<evidence type="ECO:0000256" key="1">
    <source>
        <dbReference type="ARBA" id="ARBA00004141"/>
    </source>
</evidence>
<keyword evidence="5 10" id="KW-0521">NADP</keyword>
<dbReference type="InterPro" id="IPR036291">
    <property type="entry name" value="NAD(P)-bd_dom_sf"/>
</dbReference>
<dbReference type="FunFam" id="3.40.50.720:FF:000143">
    <property type="entry name" value="Fatty acyl-CoA reductase"/>
    <property type="match status" value="1"/>
</dbReference>
<dbReference type="GO" id="GO:0080019">
    <property type="term" value="F:alcohol-forming very long-chain fatty acyl-CoA reductase activity"/>
    <property type="evidence" value="ECO:0007669"/>
    <property type="project" value="InterPro"/>
</dbReference>
<dbReference type="PANTHER" id="PTHR11011:SF45">
    <property type="entry name" value="FATTY ACYL-COA REDUCTASE CG8306-RELATED"/>
    <property type="match status" value="1"/>
</dbReference>
<evidence type="ECO:0000313" key="14">
    <source>
        <dbReference type="Proteomes" id="UP000036403"/>
    </source>
</evidence>
<feature type="domain" description="Thioester reductase (TE)" evidence="12">
    <location>
        <begin position="16"/>
        <end position="284"/>
    </location>
</feature>
<dbReference type="InterPro" id="IPR033640">
    <property type="entry name" value="FAR_C"/>
</dbReference>
<dbReference type="Pfam" id="PF07993">
    <property type="entry name" value="NAD_binding_4"/>
    <property type="match status" value="1"/>
</dbReference>
<feature type="transmembrane region" description="Helical" evidence="10">
    <location>
        <begin position="342"/>
        <end position="364"/>
    </location>
</feature>
<dbReference type="InterPro" id="IPR013120">
    <property type="entry name" value="FAR_NAD-bd"/>
</dbReference>
<dbReference type="GO" id="GO:0102965">
    <property type="term" value="F:alcohol-forming long-chain fatty acyl-CoA reductase activity"/>
    <property type="evidence" value="ECO:0007669"/>
    <property type="project" value="UniProtKB-EC"/>
</dbReference>
<evidence type="ECO:0000259" key="11">
    <source>
        <dbReference type="Pfam" id="PF03015"/>
    </source>
</evidence>
<dbReference type="AlphaFoldDB" id="A0A0J7KCX1"/>
<sequence length="507" mass="57298">MASHVTDFYNGKSIFITGGTGFVGVCLIEKLLRCCHDVKNIYLLMRPKKGKEITERLEELTKNSVFNRLKEEKQTDLFKKLIAIGGDVGEENLGLSLQDRTTLINTVQVVFHSAATLDFEADLKNTTNINLLGTRRVVELCREIKNLKVLVHVSSAYVNSMLHDVDEILYPAPADVNTVLKLVDTLDVAALGAKTPDILKGHANPYTFTKHLAEHEVANGGLPATIVRPSMIIGAWQEPVPGWTISKNGPQGFIMGASKGIVRRLPVAENLVYDYIPVDIVVNSLIVAAYSVDRDSDKGLKIYHCTSSTCNAFRWQNVEKEVNKYLHKYPLRSAVWYPYLKFLPSLFLFKISAIFVHFIPAYILDTITRLCGGRPILVRLHTNVSKSLARLEKFIFQEWRFNNPRLLQLHESLSPDDQKLFTLDIKPLIWKDYFIDLIQGVRTYLHNESPKSLPKARSKDKILMIAHLGLQAALLGLIWWLVKVSFATTWTKTGLVVPITYLLFNQL</sequence>
<evidence type="ECO:0000256" key="4">
    <source>
        <dbReference type="ARBA" id="ARBA00022692"/>
    </source>
</evidence>
<comment type="catalytic activity">
    <reaction evidence="9 10">
        <text>a long-chain fatty acyl-CoA + 2 NADPH + 2 H(+) = a long-chain primary fatty alcohol + 2 NADP(+) + CoA</text>
        <dbReference type="Rhea" id="RHEA:52716"/>
        <dbReference type="ChEBI" id="CHEBI:15378"/>
        <dbReference type="ChEBI" id="CHEBI:57287"/>
        <dbReference type="ChEBI" id="CHEBI:57783"/>
        <dbReference type="ChEBI" id="CHEBI:58349"/>
        <dbReference type="ChEBI" id="CHEBI:77396"/>
        <dbReference type="ChEBI" id="CHEBI:83139"/>
        <dbReference type="EC" id="1.2.1.84"/>
    </reaction>
</comment>
<proteinExistence type="inferred from homology"/>
<feature type="transmembrane region" description="Helical" evidence="10">
    <location>
        <begin position="487"/>
        <end position="504"/>
    </location>
</feature>
<comment type="function">
    <text evidence="10">Catalyzes the reduction of fatty acyl-CoA to fatty alcohols.</text>
</comment>
<gene>
    <name evidence="13" type="ORF">RF55_12240</name>
</gene>
<comment type="caution">
    <text evidence="13">The sequence shown here is derived from an EMBL/GenBank/DDBJ whole genome shotgun (WGS) entry which is preliminary data.</text>
</comment>
<evidence type="ECO:0000256" key="8">
    <source>
        <dbReference type="ARBA" id="ARBA00023136"/>
    </source>
</evidence>
<dbReference type="PaxDb" id="67767-A0A0J7KCX1"/>
<evidence type="ECO:0000256" key="7">
    <source>
        <dbReference type="ARBA" id="ARBA00023098"/>
    </source>
</evidence>
<dbReference type="GO" id="GO:0035336">
    <property type="term" value="P:long-chain fatty-acyl-CoA metabolic process"/>
    <property type="evidence" value="ECO:0007669"/>
    <property type="project" value="TreeGrafter"/>
</dbReference>
<dbReference type="SUPFAM" id="SSF51735">
    <property type="entry name" value="NAD(P)-binding Rossmann-fold domains"/>
    <property type="match status" value="1"/>
</dbReference>
<dbReference type="EMBL" id="LBMM01009220">
    <property type="protein sequence ID" value="KMQ88298.1"/>
    <property type="molecule type" value="Genomic_DNA"/>
</dbReference>
<dbReference type="GO" id="GO:0016020">
    <property type="term" value="C:membrane"/>
    <property type="evidence" value="ECO:0007669"/>
    <property type="project" value="UniProtKB-SubCell"/>
</dbReference>
<dbReference type="Gene3D" id="3.40.50.720">
    <property type="entry name" value="NAD(P)-binding Rossmann-like Domain"/>
    <property type="match status" value="1"/>
</dbReference>
<feature type="transmembrane region" description="Helical" evidence="10">
    <location>
        <begin position="462"/>
        <end position="481"/>
    </location>
</feature>
<evidence type="ECO:0000256" key="6">
    <source>
        <dbReference type="ARBA" id="ARBA00022989"/>
    </source>
</evidence>
<evidence type="ECO:0000256" key="10">
    <source>
        <dbReference type="RuleBase" id="RU363097"/>
    </source>
</evidence>
<comment type="subcellular location">
    <subcellularLocation>
        <location evidence="1">Membrane</location>
        <topology evidence="1">Multi-pass membrane protein</topology>
    </subcellularLocation>
</comment>
<dbReference type="STRING" id="67767.A0A0J7KCX1"/>
<name>A0A0J7KCX1_LASNI</name>
<keyword evidence="6 10" id="KW-1133">Transmembrane helix</keyword>
<comment type="similarity">
    <text evidence="2 10">Belongs to the fatty acyl-CoA reductase family.</text>
</comment>
<dbReference type="Pfam" id="PF03015">
    <property type="entry name" value="Sterile"/>
    <property type="match status" value="1"/>
</dbReference>
<dbReference type="InterPro" id="IPR026055">
    <property type="entry name" value="FAR"/>
</dbReference>
<evidence type="ECO:0000256" key="5">
    <source>
        <dbReference type="ARBA" id="ARBA00022857"/>
    </source>
</evidence>
<evidence type="ECO:0000259" key="12">
    <source>
        <dbReference type="Pfam" id="PF07993"/>
    </source>
</evidence>
<dbReference type="Proteomes" id="UP000036403">
    <property type="component" value="Unassembled WGS sequence"/>
</dbReference>
<keyword evidence="7 10" id="KW-0443">Lipid metabolism</keyword>
<evidence type="ECO:0000256" key="2">
    <source>
        <dbReference type="ARBA" id="ARBA00005928"/>
    </source>
</evidence>
<keyword evidence="10" id="KW-0560">Oxidoreductase</keyword>
<keyword evidence="8 10" id="KW-0472">Membrane</keyword>
<reference evidence="13 14" key="1">
    <citation type="submission" date="2015-04" db="EMBL/GenBank/DDBJ databases">
        <title>Lasius niger genome sequencing.</title>
        <authorList>
            <person name="Konorov E.A."/>
            <person name="Nikitin M.A."/>
            <person name="Kirill M.V."/>
            <person name="Chang P."/>
        </authorList>
    </citation>
    <scope>NUCLEOTIDE SEQUENCE [LARGE SCALE GENOMIC DNA]</scope>
    <source>
        <tissue evidence="13">Whole</tissue>
    </source>
</reference>
<evidence type="ECO:0000256" key="3">
    <source>
        <dbReference type="ARBA" id="ARBA00022516"/>
    </source>
</evidence>
<dbReference type="CDD" id="cd09071">
    <property type="entry name" value="FAR_C"/>
    <property type="match status" value="1"/>
</dbReference>
<keyword evidence="4 10" id="KW-0812">Transmembrane</keyword>
<dbReference type="OrthoDB" id="429813at2759"/>
<accession>A0A0J7KCX1</accession>
<dbReference type="GO" id="GO:0005777">
    <property type="term" value="C:peroxisome"/>
    <property type="evidence" value="ECO:0007669"/>
    <property type="project" value="TreeGrafter"/>
</dbReference>
<organism evidence="13 14">
    <name type="scientific">Lasius niger</name>
    <name type="common">Black garden ant</name>
    <dbReference type="NCBI Taxonomy" id="67767"/>
    <lineage>
        <taxon>Eukaryota</taxon>
        <taxon>Metazoa</taxon>
        <taxon>Ecdysozoa</taxon>
        <taxon>Arthropoda</taxon>
        <taxon>Hexapoda</taxon>
        <taxon>Insecta</taxon>
        <taxon>Pterygota</taxon>
        <taxon>Neoptera</taxon>
        <taxon>Endopterygota</taxon>
        <taxon>Hymenoptera</taxon>
        <taxon>Apocrita</taxon>
        <taxon>Aculeata</taxon>
        <taxon>Formicoidea</taxon>
        <taxon>Formicidae</taxon>
        <taxon>Formicinae</taxon>
        <taxon>Lasius</taxon>
        <taxon>Lasius</taxon>
    </lineage>
</organism>
<protein>
    <recommendedName>
        <fullName evidence="10">Fatty acyl-CoA reductase</fullName>
        <ecNumber evidence="10">1.2.1.84</ecNumber>
    </recommendedName>
</protein>
<evidence type="ECO:0000313" key="13">
    <source>
        <dbReference type="EMBL" id="KMQ88298.1"/>
    </source>
</evidence>